<dbReference type="Gene3D" id="4.10.240.10">
    <property type="entry name" value="Zn(2)-C6 fungal-type DNA-binding domain"/>
    <property type="match status" value="1"/>
</dbReference>
<dbReference type="SUPFAM" id="SSF57701">
    <property type="entry name" value="Zn2/Cys6 DNA-binding domain"/>
    <property type="match status" value="1"/>
</dbReference>
<comment type="subcellular location">
    <subcellularLocation>
        <location evidence="1">Nucleus</location>
    </subcellularLocation>
</comment>
<protein>
    <recommendedName>
        <fullName evidence="4">Zn(2)-C6 fungal-type domain-containing protein</fullName>
    </recommendedName>
</protein>
<feature type="region of interest" description="Disordered" evidence="3">
    <location>
        <begin position="70"/>
        <end position="132"/>
    </location>
</feature>
<keyword evidence="2" id="KW-0539">Nucleus</keyword>
<dbReference type="InterPro" id="IPR036864">
    <property type="entry name" value="Zn2-C6_fun-type_DNA-bd_sf"/>
</dbReference>
<dbReference type="Pfam" id="PF00172">
    <property type="entry name" value="Zn_clus"/>
    <property type="match status" value="1"/>
</dbReference>
<dbReference type="GO" id="GO:0005634">
    <property type="term" value="C:nucleus"/>
    <property type="evidence" value="ECO:0007669"/>
    <property type="project" value="UniProtKB-SubCell"/>
</dbReference>
<gene>
    <name evidence="5" type="ORF">RDB_LOCUS18824</name>
</gene>
<evidence type="ECO:0000259" key="4">
    <source>
        <dbReference type="PROSITE" id="PS50048"/>
    </source>
</evidence>
<sequence length="572" mass="64409">MAQRSAPGPVGTSCLTCKRRHKKCDMRQPNCLRCEEGEFECLGYSHIRCGVTRPAPSKVFKLRRIMPKGQGTDLSLVQPAAPSSGSKPSGGEGHSDKSSSSELESSNVWSVNPPPPSGVCRTSLGTPVQRRDHSISTLTTRDYLQLFSPKSYQRQTTGSPPSLHQLCLIFNRLPSSPSDPTMVYLNSPEFVTYISSHFNRMIERAYFKPMNDQREQIRNLVISRLRSSHLSRWTTLLGARIGEAIIDGDHSQTQLHIRWIGDVETVVQRRLAQDPPPKEAENLRRDWIELSLLKTTLGQSSNAYAVLRRATPMFLQTVYSLPDLWPSDSDLTLIPLMRIMGSGNHTLASFVLMDSVCAMIFGMPPQVEYDTNTGLIPKDFLPHEWAHTSPIEFLILLADINACRVKSVGMRDWKEIEHVLVNWQTQPIRDDAGWESWMIVAWLAVQESWRLALLAYLYLAVCGCSSDDVRIQRCITQVVQVAGTVKKHESPDATVQFLIQYLMVGICARSENHRKIVRKKLSDVNETKLWMMRGADFIPVLDHLWHGAGSGGHPVTWADYVRSREALLPISL</sequence>
<dbReference type="EMBL" id="CAJMXA010000335">
    <property type="protein sequence ID" value="CAE6426506.1"/>
    <property type="molecule type" value="Genomic_DNA"/>
</dbReference>
<dbReference type="PANTHER" id="PTHR37534">
    <property type="entry name" value="TRANSCRIPTIONAL ACTIVATOR PROTEIN UGA3"/>
    <property type="match status" value="1"/>
</dbReference>
<accession>A0A8H2XN71</accession>
<proteinExistence type="predicted"/>
<reference evidence="5" key="1">
    <citation type="submission" date="2021-01" db="EMBL/GenBank/DDBJ databases">
        <authorList>
            <person name="Kaushik A."/>
        </authorList>
    </citation>
    <scope>NUCLEOTIDE SEQUENCE</scope>
    <source>
        <strain evidence="5">AG6-10EEA</strain>
    </source>
</reference>
<evidence type="ECO:0000313" key="5">
    <source>
        <dbReference type="EMBL" id="CAE6426506.1"/>
    </source>
</evidence>
<dbReference type="InterPro" id="IPR021858">
    <property type="entry name" value="Fun_TF"/>
</dbReference>
<dbReference type="PANTHER" id="PTHR37534:SF46">
    <property type="entry name" value="ZN(II)2CYS6 TRANSCRIPTION FACTOR (EUROFUNG)"/>
    <property type="match status" value="1"/>
</dbReference>
<dbReference type="GO" id="GO:0000981">
    <property type="term" value="F:DNA-binding transcription factor activity, RNA polymerase II-specific"/>
    <property type="evidence" value="ECO:0007669"/>
    <property type="project" value="InterPro"/>
</dbReference>
<feature type="domain" description="Zn(2)-C6 fungal-type" evidence="4">
    <location>
        <begin position="13"/>
        <end position="41"/>
    </location>
</feature>
<dbReference type="SMART" id="SM00066">
    <property type="entry name" value="GAL4"/>
    <property type="match status" value="1"/>
</dbReference>
<dbReference type="AlphaFoldDB" id="A0A8H2XN71"/>
<evidence type="ECO:0000256" key="1">
    <source>
        <dbReference type="ARBA" id="ARBA00004123"/>
    </source>
</evidence>
<dbReference type="PROSITE" id="PS50048">
    <property type="entry name" value="ZN2_CY6_FUNGAL_2"/>
    <property type="match status" value="1"/>
</dbReference>
<organism evidence="5 6">
    <name type="scientific">Rhizoctonia solani</name>
    <dbReference type="NCBI Taxonomy" id="456999"/>
    <lineage>
        <taxon>Eukaryota</taxon>
        <taxon>Fungi</taxon>
        <taxon>Dikarya</taxon>
        <taxon>Basidiomycota</taxon>
        <taxon>Agaricomycotina</taxon>
        <taxon>Agaricomycetes</taxon>
        <taxon>Cantharellales</taxon>
        <taxon>Ceratobasidiaceae</taxon>
        <taxon>Rhizoctonia</taxon>
    </lineage>
</organism>
<dbReference type="GO" id="GO:0008270">
    <property type="term" value="F:zinc ion binding"/>
    <property type="evidence" value="ECO:0007669"/>
    <property type="project" value="InterPro"/>
</dbReference>
<comment type="caution">
    <text evidence="5">The sequence shown here is derived from an EMBL/GenBank/DDBJ whole genome shotgun (WGS) entry which is preliminary data.</text>
</comment>
<dbReference type="CDD" id="cd00067">
    <property type="entry name" value="GAL4"/>
    <property type="match status" value="1"/>
</dbReference>
<evidence type="ECO:0000256" key="3">
    <source>
        <dbReference type="SAM" id="MobiDB-lite"/>
    </source>
</evidence>
<evidence type="ECO:0000256" key="2">
    <source>
        <dbReference type="ARBA" id="ARBA00023242"/>
    </source>
</evidence>
<evidence type="ECO:0000313" key="6">
    <source>
        <dbReference type="Proteomes" id="UP000663853"/>
    </source>
</evidence>
<dbReference type="InterPro" id="IPR001138">
    <property type="entry name" value="Zn2Cys6_DnaBD"/>
</dbReference>
<dbReference type="Pfam" id="PF11951">
    <property type="entry name" value="Fungal_trans_2"/>
    <property type="match status" value="1"/>
</dbReference>
<dbReference type="PROSITE" id="PS00463">
    <property type="entry name" value="ZN2_CY6_FUNGAL_1"/>
    <property type="match status" value="1"/>
</dbReference>
<name>A0A8H2XN71_9AGAM</name>
<dbReference type="Proteomes" id="UP000663853">
    <property type="component" value="Unassembled WGS sequence"/>
</dbReference>
<feature type="compositionally biased region" description="Low complexity" evidence="3">
    <location>
        <begin position="100"/>
        <end position="111"/>
    </location>
</feature>